<evidence type="ECO:0000313" key="5">
    <source>
        <dbReference type="Proteomes" id="UP001596364"/>
    </source>
</evidence>
<evidence type="ECO:0000313" key="4">
    <source>
        <dbReference type="EMBL" id="MFC6441629.1"/>
    </source>
</evidence>
<keyword evidence="4" id="KW-0489">Methyltransferase</keyword>
<dbReference type="RefSeq" id="WP_377148831.1">
    <property type="nucleotide sequence ID" value="NZ_JBHSUS010000001.1"/>
</dbReference>
<keyword evidence="2" id="KW-1133">Transmembrane helix</keyword>
<dbReference type="PANTHER" id="PTHR38043">
    <property type="entry name" value="PROTEIN HEMX"/>
    <property type="match status" value="1"/>
</dbReference>
<feature type="domain" description="Tetrapyrrole biosynthesis uroporphyrinogen III synthase" evidence="3">
    <location>
        <begin position="17"/>
        <end position="232"/>
    </location>
</feature>
<dbReference type="Gene3D" id="3.40.50.10090">
    <property type="match status" value="2"/>
</dbReference>
<feature type="coiled-coil region" evidence="1">
    <location>
        <begin position="327"/>
        <end position="369"/>
    </location>
</feature>
<reference evidence="5" key="1">
    <citation type="journal article" date="2019" name="Int. J. Syst. Evol. Microbiol.">
        <title>The Global Catalogue of Microorganisms (GCM) 10K type strain sequencing project: providing services to taxonomists for standard genome sequencing and annotation.</title>
        <authorList>
            <consortium name="The Broad Institute Genomics Platform"/>
            <consortium name="The Broad Institute Genome Sequencing Center for Infectious Disease"/>
            <person name="Wu L."/>
            <person name="Ma J."/>
        </authorList>
    </citation>
    <scope>NUCLEOTIDE SEQUENCE [LARGE SCALE GENOMIC DNA]</scope>
    <source>
        <strain evidence="5">CGMCC 1.16031</strain>
    </source>
</reference>
<sequence length="616" mass="68394">MTHFLLLRPQPKLTASVAALQQAGLAVTGLAVQQVENDVSEAARLQAELAKNPPDGWVVTSTYAAQNLITALAEQLPRDGRFYAVGEASATVLRDAGLSVTVPKRHDSEGLLELAELIDVKDKRLWLIKGHGGRDLLAATLTERGAQPESFNLYKRVDLDISADIKALIATPPDAIIATSNEQLALFCEALSEDWLQARHWCVAGQRQADYLHSKGITQIALCDGASDQALIAGALKIAEQQAMAEQQAKDAEQQNALTELEQNLSFADREQPAAPVKSAKWPGVLALLNLLLLAGVIAAAVWFYLNWQQWQAQQNETQQQALWAQVEQQRQELQTLTAGIERQVAQQAEAAEQRMQQMMALNDSTQRKLLEMSGRQPSDWILAEADYLVRMASRKLWLEHDLASARQMLKDADLRLAELNDPSLIPLRSLLADDLQTLAMIQDAPIMEMALQAGALARQVDGLELAMVELPEAMDEPEAIKPSGDVADWQQNLKAFWTRTVDIFFKVRHRSEMVKPLMSAQQQWLVKQQLRLHLLEAQFAALREQPELYAQALSQAMALLRENFDGQLALTQQFAAALEQLQGTDISRFYPEKLSVAEPLQRLLAQRVNGEVAND</sequence>
<dbReference type="Proteomes" id="UP001596364">
    <property type="component" value="Unassembled WGS sequence"/>
</dbReference>
<keyword evidence="2" id="KW-0472">Membrane</keyword>
<dbReference type="Pfam" id="PF02602">
    <property type="entry name" value="HEM4"/>
    <property type="match status" value="1"/>
</dbReference>
<dbReference type="GO" id="GO:0004851">
    <property type="term" value="F:uroporphyrin-III C-methyltransferase activity"/>
    <property type="evidence" value="ECO:0007669"/>
    <property type="project" value="UniProtKB-EC"/>
</dbReference>
<evidence type="ECO:0000256" key="1">
    <source>
        <dbReference type="SAM" id="Coils"/>
    </source>
</evidence>
<dbReference type="EMBL" id="JBHSUS010000001">
    <property type="protein sequence ID" value="MFC6441629.1"/>
    <property type="molecule type" value="Genomic_DNA"/>
</dbReference>
<keyword evidence="4" id="KW-0808">Transferase</keyword>
<feature type="transmembrane region" description="Helical" evidence="2">
    <location>
        <begin position="285"/>
        <end position="306"/>
    </location>
</feature>
<evidence type="ECO:0000259" key="3">
    <source>
        <dbReference type="Pfam" id="PF02602"/>
    </source>
</evidence>
<gene>
    <name evidence="4" type="ORF">ACFP85_15860</name>
</gene>
<feature type="coiled-coil region" evidence="1">
    <location>
        <begin position="235"/>
        <end position="271"/>
    </location>
</feature>
<dbReference type="InterPro" id="IPR003754">
    <property type="entry name" value="4pyrrol_synth_uPrphyn_synth"/>
</dbReference>
<keyword evidence="1" id="KW-0175">Coiled coil</keyword>
<keyword evidence="2" id="KW-0812">Transmembrane</keyword>
<protein>
    <submittedName>
        <fullName evidence="4">Uroporphyrinogen-III C-methyltransferase</fullName>
        <ecNumber evidence="4">2.1.1.107</ecNumber>
    </submittedName>
</protein>
<dbReference type="InterPro" id="IPR007470">
    <property type="entry name" value="HemX"/>
</dbReference>
<keyword evidence="5" id="KW-1185">Reference proteome</keyword>
<dbReference type="InterPro" id="IPR036108">
    <property type="entry name" value="4pyrrol_syn_uPrphyn_synt_sf"/>
</dbReference>
<proteinExistence type="predicted"/>
<dbReference type="EC" id="2.1.1.107" evidence="4"/>
<name>A0ABW1XPP9_9ALTE</name>
<evidence type="ECO:0000256" key="2">
    <source>
        <dbReference type="SAM" id="Phobius"/>
    </source>
</evidence>
<accession>A0ABW1XPP9</accession>
<dbReference type="PANTHER" id="PTHR38043:SF1">
    <property type="entry name" value="PROTEIN HEMX"/>
    <property type="match status" value="1"/>
</dbReference>
<comment type="caution">
    <text evidence="4">The sequence shown here is derived from an EMBL/GenBank/DDBJ whole genome shotgun (WGS) entry which is preliminary data.</text>
</comment>
<dbReference type="CDD" id="cd06578">
    <property type="entry name" value="HemD"/>
    <property type="match status" value="1"/>
</dbReference>
<dbReference type="Pfam" id="PF04375">
    <property type="entry name" value="HemX"/>
    <property type="match status" value="1"/>
</dbReference>
<dbReference type="SUPFAM" id="SSF69618">
    <property type="entry name" value="HemD-like"/>
    <property type="match status" value="1"/>
</dbReference>
<organism evidence="4 5">
    <name type="scientific">Pseudobowmanella zhangzhouensis</name>
    <dbReference type="NCBI Taxonomy" id="1537679"/>
    <lineage>
        <taxon>Bacteria</taxon>
        <taxon>Pseudomonadati</taxon>
        <taxon>Pseudomonadota</taxon>
        <taxon>Gammaproteobacteria</taxon>
        <taxon>Alteromonadales</taxon>
        <taxon>Alteromonadaceae</taxon>
    </lineage>
</organism>
<dbReference type="GO" id="GO:0032259">
    <property type="term" value="P:methylation"/>
    <property type="evidence" value="ECO:0007669"/>
    <property type="project" value="UniProtKB-KW"/>
</dbReference>